<dbReference type="EMBL" id="SOMN01000009">
    <property type="protein sequence ID" value="TFE27478.1"/>
    <property type="molecule type" value="Genomic_DNA"/>
</dbReference>
<keyword evidence="12" id="KW-1185">Reference proteome</keyword>
<evidence type="ECO:0000256" key="4">
    <source>
        <dbReference type="ARBA" id="ARBA00022729"/>
    </source>
</evidence>
<dbReference type="PANTHER" id="PTHR35789">
    <property type="entry name" value="SPORE GERMINATION PROTEIN B3"/>
    <property type="match status" value="1"/>
</dbReference>
<evidence type="ECO:0000256" key="8">
    <source>
        <dbReference type="SAM" id="SignalP"/>
    </source>
</evidence>
<dbReference type="InterPro" id="IPR046953">
    <property type="entry name" value="Spore_GerAC-like_C"/>
</dbReference>
<comment type="caution">
    <text evidence="11">The sequence shown here is derived from an EMBL/GenBank/DDBJ whole genome shotgun (WGS) entry which is preliminary data.</text>
</comment>
<accession>A0A4Y8LYS1</accession>
<feature type="chain" id="PRO_5039575542" evidence="8">
    <location>
        <begin position="19"/>
        <end position="362"/>
    </location>
</feature>
<dbReference type="GO" id="GO:0016020">
    <property type="term" value="C:membrane"/>
    <property type="evidence" value="ECO:0007669"/>
    <property type="project" value="UniProtKB-SubCell"/>
</dbReference>
<evidence type="ECO:0000259" key="9">
    <source>
        <dbReference type="Pfam" id="PF05504"/>
    </source>
</evidence>
<feature type="domain" description="Spore germination GerAC-like C-terminal" evidence="9">
    <location>
        <begin position="199"/>
        <end position="359"/>
    </location>
</feature>
<dbReference type="NCBIfam" id="TIGR02887">
    <property type="entry name" value="spore_ger_x_C"/>
    <property type="match status" value="1"/>
</dbReference>
<name>A0A4Y8LYS1_9BACL</name>
<evidence type="ECO:0000313" key="12">
    <source>
        <dbReference type="Proteomes" id="UP000297900"/>
    </source>
</evidence>
<dbReference type="InterPro" id="IPR038501">
    <property type="entry name" value="Spore_GerAC_C_sf"/>
</dbReference>
<feature type="domain" description="Spore germination protein N-terminal" evidence="10">
    <location>
        <begin position="24"/>
        <end position="191"/>
    </location>
</feature>
<gene>
    <name evidence="11" type="ORF">E2980_09150</name>
</gene>
<dbReference type="InterPro" id="IPR008844">
    <property type="entry name" value="Spore_GerAC-like"/>
</dbReference>
<dbReference type="PROSITE" id="PS51257">
    <property type="entry name" value="PROKAR_LIPOPROTEIN"/>
    <property type="match status" value="1"/>
</dbReference>
<evidence type="ECO:0000256" key="5">
    <source>
        <dbReference type="ARBA" id="ARBA00023136"/>
    </source>
</evidence>
<keyword evidence="6" id="KW-0564">Palmitate</keyword>
<keyword evidence="3" id="KW-0309">Germination</keyword>
<dbReference type="Pfam" id="PF25198">
    <property type="entry name" value="Spore_GerAC_N"/>
    <property type="match status" value="1"/>
</dbReference>
<dbReference type="InterPro" id="IPR057336">
    <property type="entry name" value="GerAC_N"/>
</dbReference>
<dbReference type="Gene3D" id="3.30.300.210">
    <property type="entry name" value="Nutrient germinant receptor protein C, domain 3"/>
    <property type="match status" value="1"/>
</dbReference>
<keyword evidence="4 8" id="KW-0732">Signal</keyword>
<comment type="similarity">
    <text evidence="2">Belongs to the GerABKC lipoprotein family.</text>
</comment>
<evidence type="ECO:0000256" key="6">
    <source>
        <dbReference type="ARBA" id="ARBA00023139"/>
    </source>
</evidence>
<dbReference type="RefSeq" id="WP_135151887.1">
    <property type="nucleotide sequence ID" value="NZ_SOMN01000009.1"/>
</dbReference>
<evidence type="ECO:0000259" key="10">
    <source>
        <dbReference type="Pfam" id="PF25198"/>
    </source>
</evidence>
<dbReference type="AlphaFoldDB" id="A0A4Y8LYS1"/>
<keyword evidence="7" id="KW-0449">Lipoprotein</keyword>
<sequence length="362" mass="40541">MMKGVSALLIVPFFLTSAGCVQKSVIDQITLPIVAGIDKGPGSMISVTISSPLYKGDGESKIMNIVSTAASRTSQKAGGILQEENQSPFHYGKLSVTLAGSELAKGGISKALDSTLRDPRVSKLMYLAVVDGRAQQMLEADWSKQMEKGRYLHQLITNNIKSGHLPPNNLHMFEYAWLGQGRDPYLPLVKLQEKKIKITGLALFDDDKFVASLNDEEMKIFRLLVEKTKTGTFEVGLNTDEYVSILNQHSQVRYRMATRSGIPEFTIRVRMKGMIREITAHKLKVTDPYKRRVELELGKSIIDTGEELIRRFQKLGIDPLGFGDFARSRTRHWDEVKWREQYPHLKVTIDAEVNISGTGATK</sequence>
<comment type="subcellular location">
    <subcellularLocation>
        <location evidence="1">Membrane</location>
        <topology evidence="1">Lipid-anchor</topology>
    </subcellularLocation>
</comment>
<dbReference type="OrthoDB" id="2592518at2"/>
<evidence type="ECO:0000256" key="2">
    <source>
        <dbReference type="ARBA" id="ARBA00007886"/>
    </source>
</evidence>
<dbReference type="PANTHER" id="PTHR35789:SF1">
    <property type="entry name" value="SPORE GERMINATION PROTEIN B3"/>
    <property type="match status" value="1"/>
</dbReference>
<protein>
    <submittedName>
        <fullName evidence="11">Ger(X)C family spore germination protein</fullName>
    </submittedName>
</protein>
<dbReference type="Pfam" id="PF05504">
    <property type="entry name" value="Spore_GerAC"/>
    <property type="match status" value="1"/>
</dbReference>
<evidence type="ECO:0000256" key="7">
    <source>
        <dbReference type="ARBA" id="ARBA00023288"/>
    </source>
</evidence>
<feature type="signal peptide" evidence="8">
    <location>
        <begin position="1"/>
        <end position="18"/>
    </location>
</feature>
<evidence type="ECO:0000256" key="1">
    <source>
        <dbReference type="ARBA" id="ARBA00004635"/>
    </source>
</evidence>
<evidence type="ECO:0000256" key="3">
    <source>
        <dbReference type="ARBA" id="ARBA00022544"/>
    </source>
</evidence>
<dbReference type="GO" id="GO:0009847">
    <property type="term" value="P:spore germination"/>
    <property type="evidence" value="ECO:0007669"/>
    <property type="project" value="InterPro"/>
</dbReference>
<proteinExistence type="inferred from homology"/>
<organism evidence="11 12">
    <name type="scientific">Cohnella luojiensis</name>
    <dbReference type="NCBI Taxonomy" id="652876"/>
    <lineage>
        <taxon>Bacteria</taxon>
        <taxon>Bacillati</taxon>
        <taxon>Bacillota</taxon>
        <taxon>Bacilli</taxon>
        <taxon>Bacillales</taxon>
        <taxon>Paenibacillaceae</taxon>
        <taxon>Cohnella</taxon>
    </lineage>
</organism>
<dbReference type="Proteomes" id="UP000297900">
    <property type="component" value="Unassembled WGS sequence"/>
</dbReference>
<keyword evidence="5" id="KW-0472">Membrane</keyword>
<reference evidence="11 12" key="1">
    <citation type="submission" date="2019-03" db="EMBL/GenBank/DDBJ databases">
        <title>Cohnella endophytica sp. nov., a novel endophytic bacterium isolated from bark of Sonneratia apetala.</title>
        <authorList>
            <person name="Tuo L."/>
        </authorList>
    </citation>
    <scope>NUCLEOTIDE SEQUENCE [LARGE SCALE GENOMIC DNA]</scope>
    <source>
        <strain evidence="11 12">CCTCC AB 208254</strain>
    </source>
</reference>
<evidence type="ECO:0000313" key="11">
    <source>
        <dbReference type="EMBL" id="TFE27478.1"/>
    </source>
</evidence>